<protein>
    <submittedName>
        <fullName evidence="2">Uncharacterized protein</fullName>
    </submittedName>
</protein>
<comment type="caution">
    <text evidence="2">The sequence shown here is derived from an EMBL/GenBank/DDBJ whole genome shotgun (WGS) entry which is preliminary data.</text>
</comment>
<organism evidence="2 3">
    <name type="scientific">Vitis rotundifolia</name>
    <name type="common">Muscadine grape</name>
    <dbReference type="NCBI Taxonomy" id="103349"/>
    <lineage>
        <taxon>Eukaryota</taxon>
        <taxon>Viridiplantae</taxon>
        <taxon>Streptophyta</taxon>
        <taxon>Embryophyta</taxon>
        <taxon>Tracheophyta</taxon>
        <taxon>Spermatophyta</taxon>
        <taxon>Magnoliopsida</taxon>
        <taxon>eudicotyledons</taxon>
        <taxon>Gunneridae</taxon>
        <taxon>Pentapetalae</taxon>
        <taxon>rosids</taxon>
        <taxon>Vitales</taxon>
        <taxon>Vitaceae</taxon>
        <taxon>Viteae</taxon>
        <taxon>Vitis</taxon>
    </lineage>
</organism>
<feature type="compositionally biased region" description="Polar residues" evidence="1">
    <location>
        <begin position="994"/>
        <end position="1008"/>
    </location>
</feature>
<name>A0AA38Z091_VITRO</name>
<feature type="region of interest" description="Disordered" evidence="1">
    <location>
        <begin position="573"/>
        <end position="606"/>
    </location>
</feature>
<sequence>MMGFGPFGNGGSSSSSSNLSALAPPFTVDRPVSKPLSNPLVNFTESTYAAPFNSSLHNWVHPQSPVSRPDYFSNPNSAVDSVQATGIPPSNAYRYSASQPVNSPVVHLPPLSHIVSGIAHLPPLSPIVSAGTDVFPFGQCSDRMKTSLVEAKPYYPPYVAPAIEDNSPLVVLNEPNYDLLSTSHAAHLNGSSSLDDYTQSISGLEYPSRWGGFWNGLADIEQGKEVGLEESLCSKESNFAGSSIYRSYINQGDPTAEGVSNGEEGSVLSNRKYVDILGRDNCVGSLSPDHFNNKSFYEPKANPMVVSLDFPRTSFLGSTSVLPETPHPRAPSLEPVTNSWNYRKPQSALYEKCFGKIDSCVDDPVSKAKSSPAIVIRPPANSPSSLGVNSFSLRNMICTDNSENVSGHHLSNMEEPHIPVISEGRELYSDKSQLNGHWQRNDHLYVESSFTKKDELSNNEMGVKDTDNLLRARSELQIPHLNVEDGFSFSPNSTEAVNSIDNTSETLDHYNPAVDSPCWKGAITSHFSPFEVSEALSPHNLMGQLEALDGFNLQGHHIFPLNSDDAVNVSSQKPNENTEYHKNVCGENGLLPSRKRPSVINHPSREQRSLDAFKTGPYCQKLGSGDGNQSSNDIMQPKRDRSLLNSSKSDNLELSHTMRQSFEEVKFTSERKLSSGVGVEVTGNNINDVSGDGSSHETYHLTENISCLPLSGDDASTKLTKQPASESTPKIDVHMLINTVQDLSVLLLSHCSDNAFSLKEQDHETLKRVIDNFDACLTKKGQKIPEQGSSHFLGELPDLNKSAGASRPLGKKMADANVEDQFHCQSDHKGKRHCSVSGNKDEKLSDFVSLVNDEDTVNDDSTIQAIRKILDKNFHDEEETDPQALLYRSLWLEAEAALCSISYRARFDRMKIEMEKFKLHKTEDLLKNTIDVEKRSSSKVSSDLNMVDKFEREAQENPVPDIAIEDSPNVTTMSHAADVVDRFHILKRRYENSDSLNSKDVGKQSSCKVSHDMNSDDNLAPVAKDDHSSNISTSTNSDDVMARFLILKCRADKSNPMNAERQQPPEEVDLEFAGKGSHWMFIKDRVEDVTLGPDLQVDIANHTKDKFDSYLDDFDCEIVKEFHEHVMDDPVIQLPRSNRLQNQLPAGFSDGSSADWEHVLKEELPGGN</sequence>
<dbReference type="PANTHER" id="PTHR34361:SF2">
    <property type="entry name" value="OS08G0157800 PROTEIN"/>
    <property type="match status" value="1"/>
</dbReference>
<dbReference type="PANTHER" id="PTHR34361">
    <property type="entry name" value="OS08G0157800 PROTEIN"/>
    <property type="match status" value="1"/>
</dbReference>
<dbReference type="AlphaFoldDB" id="A0AA38Z091"/>
<dbReference type="EMBL" id="JARBHA010000016">
    <property type="protein sequence ID" value="KAJ9679894.1"/>
    <property type="molecule type" value="Genomic_DNA"/>
</dbReference>
<evidence type="ECO:0000313" key="3">
    <source>
        <dbReference type="Proteomes" id="UP001168098"/>
    </source>
</evidence>
<keyword evidence="3" id="KW-1185">Reference proteome</keyword>
<evidence type="ECO:0000256" key="1">
    <source>
        <dbReference type="SAM" id="MobiDB-lite"/>
    </source>
</evidence>
<proteinExistence type="predicted"/>
<feature type="region of interest" description="Disordered" evidence="1">
    <location>
        <begin position="619"/>
        <end position="644"/>
    </location>
</feature>
<dbReference type="Proteomes" id="UP001168098">
    <property type="component" value="Unassembled WGS sequence"/>
</dbReference>
<reference evidence="2 3" key="1">
    <citation type="journal article" date="2023" name="BMC Biotechnol.">
        <title>Vitis rotundifolia cv Carlos genome sequencing.</title>
        <authorList>
            <person name="Huff M."/>
            <person name="Hulse-Kemp A."/>
            <person name="Scheffler B."/>
            <person name="Youngblood R."/>
            <person name="Simpson S."/>
            <person name="Babiker E."/>
            <person name="Staton M."/>
        </authorList>
    </citation>
    <scope>NUCLEOTIDE SEQUENCE [LARGE SCALE GENOMIC DNA]</scope>
    <source>
        <tissue evidence="2">Leaf</tissue>
    </source>
</reference>
<evidence type="ECO:0000313" key="2">
    <source>
        <dbReference type="EMBL" id="KAJ9679894.1"/>
    </source>
</evidence>
<accession>A0AA38Z091</accession>
<feature type="region of interest" description="Disordered" evidence="1">
    <location>
        <begin position="994"/>
        <end position="1035"/>
    </location>
</feature>
<gene>
    <name evidence="2" type="ORF">PVL29_021714</name>
</gene>